<keyword evidence="3" id="KW-1185">Reference proteome</keyword>
<dbReference type="Proteomes" id="UP000799779">
    <property type="component" value="Unassembled WGS sequence"/>
</dbReference>
<name>A0A6A5W9G8_9PLEO</name>
<protein>
    <submittedName>
        <fullName evidence="2">Uncharacterized protein</fullName>
    </submittedName>
</protein>
<sequence>MPIAPKSYAPALAAFLALSFTYVAVVAKNEGAQMDGARARWQQQMHRGNKAMSDYGASLMEPSEEKQPASKA</sequence>
<dbReference type="EMBL" id="ML977634">
    <property type="protein sequence ID" value="KAF1995755.1"/>
    <property type="molecule type" value="Genomic_DNA"/>
</dbReference>
<keyword evidence="1" id="KW-0732">Signal</keyword>
<dbReference type="OrthoDB" id="3707219at2759"/>
<feature type="signal peptide" evidence="1">
    <location>
        <begin position="1"/>
        <end position="27"/>
    </location>
</feature>
<evidence type="ECO:0000313" key="3">
    <source>
        <dbReference type="Proteomes" id="UP000799779"/>
    </source>
</evidence>
<evidence type="ECO:0000313" key="2">
    <source>
        <dbReference type="EMBL" id="KAF1995755.1"/>
    </source>
</evidence>
<organism evidence="2 3">
    <name type="scientific">Amniculicola lignicola CBS 123094</name>
    <dbReference type="NCBI Taxonomy" id="1392246"/>
    <lineage>
        <taxon>Eukaryota</taxon>
        <taxon>Fungi</taxon>
        <taxon>Dikarya</taxon>
        <taxon>Ascomycota</taxon>
        <taxon>Pezizomycotina</taxon>
        <taxon>Dothideomycetes</taxon>
        <taxon>Pleosporomycetidae</taxon>
        <taxon>Pleosporales</taxon>
        <taxon>Amniculicolaceae</taxon>
        <taxon>Amniculicola</taxon>
    </lineage>
</organism>
<accession>A0A6A5W9G8</accession>
<evidence type="ECO:0000256" key="1">
    <source>
        <dbReference type="SAM" id="SignalP"/>
    </source>
</evidence>
<feature type="chain" id="PRO_5025658878" evidence="1">
    <location>
        <begin position="28"/>
        <end position="72"/>
    </location>
</feature>
<reference evidence="2" key="1">
    <citation type="journal article" date="2020" name="Stud. Mycol.">
        <title>101 Dothideomycetes genomes: a test case for predicting lifestyles and emergence of pathogens.</title>
        <authorList>
            <person name="Haridas S."/>
            <person name="Albert R."/>
            <person name="Binder M."/>
            <person name="Bloem J."/>
            <person name="Labutti K."/>
            <person name="Salamov A."/>
            <person name="Andreopoulos B."/>
            <person name="Baker S."/>
            <person name="Barry K."/>
            <person name="Bills G."/>
            <person name="Bluhm B."/>
            <person name="Cannon C."/>
            <person name="Castanera R."/>
            <person name="Culley D."/>
            <person name="Daum C."/>
            <person name="Ezra D."/>
            <person name="Gonzalez J."/>
            <person name="Henrissat B."/>
            <person name="Kuo A."/>
            <person name="Liang C."/>
            <person name="Lipzen A."/>
            <person name="Lutzoni F."/>
            <person name="Magnuson J."/>
            <person name="Mondo S."/>
            <person name="Nolan M."/>
            <person name="Ohm R."/>
            <person name="Pangilinan J."/>
            <person name="Park H.-J."/>
            <person name="Ramirez L."/>
            <person name="Alfaro M."/>
            <person name="Sun H."/>
            <person name="Tritt A."/>
            <person name="Yoshinaga Y."/>
            <person name="Zwiers L.-H."/>
            <person name="Turgeon B."/>
            <person name="Goodwin S."/>
            <person name="Spatafora J."/>
            <person name="Crous P."/>
            <person name="Grigoriev I."/>
        </authorList>
    </citation>
    <scope>NUCLEOTIDE SEQUENCE</scope>
    <source>
        <strain evidence="2">CBS 123094</strain>
    </source>
</reference>
<dbReference type="AlphaFoldDB" id="A0A6A5W9G8"/>
<proteinExistence type="predicted"/>
<gene>
    <name evidence="2" type="ORF">P154DRAFT_580627</name>
</gene>